<feature type="region of interest" description="Disordered" evidence="1">
    <location>
        <begin position="43"/>
        <end position="77"/>
    </location>
</feature>
<evidence type="ECO:0000256" key="1">
    <source>
        <dbReference type="SAM" id="MobiDB-lite"/>
    </source>
</evidence>
<feature type="compositionally biased region" description="Basic and acidic residues" evidence="1">
    <location>
        <begin position="61"/>
        <end position="77"/>
    </location>
</feature>
<reference evidence="2 3" key="1">
    <citation type="submission" date="2019-05" db="EMBL/GenBank/DDBJ databases">
        <title>Another draft genome of Portunus trituberculatus and its Hox gene families provides insights of decapod evolution.</title>
        <authorList>
            <person name="Jeong J.-H."/>
            <person name="Song I."/>
            <person name="Kim S."/>
            <person name="Choi T."/>
            <person name="Kim D."/>
            <person name="Ryu S."/>
            <person name="Kim W."/>
        </authorList>
    </citation>
    <scope>NUCLEOTIDE SEQUENCE [LARGE SCALE GENOMIC DNA]</scope>
    <source>
        <tissue evidence="2">Muscle</tissue>
    </source>
</reference>
<comment type="caution">
    <text evidence="2">The sequence shown here is derived from an EMBL/GenBank/DDBJ whole genome shotgun (WGS) entry which is preliminary data.</text>
</comment>
<keyword evidence="3" id="KW-1185">Reference proteome</keyword>
<gene>
    <name evidence="2" type="ORF">E2C01_035945</name>
</gene>
<evidence type="ECO:0000313" key="3">
    <source>
        <dbReference type="Proteomes" id="UP000324222"/>
    </source>
</evidence>
<organism evidence="2 3">
    <name type="scientific">Portunus trituberculatus</name>
    <name type="common">Swimming crab</name>
    <name type="synonym">Neptunus trituberculatus</name>
    <dbReference type="NCBI Taxonomy" id="210409"/>
    <lineage>
        <taxon>Eukaryota</taxon>
        <taxon>Metazoa</taxon>
        <taxon>Ecdysozoa</taxon>
        <taxon>Arthropoda</taxon>
        <taxon>Crustacea</taxon>
        <taxon>Multicrustacea</taxon>
        <taxon>Malacostraca</taxon>
        <taxon>Eumalacostraca</taxon>
        <taxon>Eucarida</taxon>
        <taxon>Decapoda</taxon>
        <taxon>Pleocyemata</taxon>
        <taxon>Brachyura</taxon>
        <taxon>Eubrachyura</taxon>
        <taxon>Portunoidea</taxon>
        <taxon>Portunidae</taxon>
        <taxon>Portuninae</taxon>
        <taxon>Portunus</taxon>
    </lineage>
</organism>
<protein>
    <submittedName>
        <fullName evidence="2">Uncharacterized protein</fullName>
    </submittedName>
</protein>
<proteinExistence type="predicted"/>
<name>A0A5B7FAI6_PORTR</name>
<accession>A0A5B7FAI6</accession>
<dbReference type="Proteomes" id="UP000324222">
    <property type="component" value="Unassembled WGS sequence"/>
</dbReference>
<dbReference type="AlphaFoldDB" id="A0A5B7FAI6"/>
<evidence type="ECO:0000313" key="2">
    <source>
        <dbReference type="EMBL" id="MPC42326.1"/>
    </source>
</evidence>
<dbReference type="EMBL" id="VSRR010005393">
    <property type="protein sequence ID" value="MPC42326.1"/>
    <property type="molecule type" value="Genomic_DNA"/>
</dbReference>
<sequence>MSAAVRRYTQVANSYLYQSAWAPPPYNYKGLLELGEEVNETLRSNKTTYTSRRKSKSQFPDVRRQDSEEQETKLPQH</sequence>